<name>A0A2W1JKS0_9CYAN</name>
<protein>
    <recommendedName>
        <fullName evidence="3">Co-chaperone DjlA N-terminal domain-containing protein</fullName>
    </recommendedName>
</protein>
<evidence type="ECO:0000313" key="1">
    <source>
        <dbReference type="EMBL" id="PZD73978.1"/>
    </source>
</evidence>
<gene>
    <name evidence="1" type="ORF">C1752_01726</name>
</gene>
<evidence type="ECO:0000313" key="2">
    <source>
        <dbReference type="Proteomes" id="UP000248857"/>
    </source>
</evidence>
<dbReference type="CDD" id="cd07177">
    <property type="entry name" value="terB_like"/>
    <property type="match status" value="1"/>
</dbReference>
<keyword evidence="2" id="KW-1185">Reference proteome</keyword>
<proteinExistence type="predicted"/>
<organism evidence="1 2">
    <name type="scientific">Acaryochloris thomasi RCC1774</name>
    <dbReference type="NCBI Taxonomy" id="1764569"/>
    <lineage>
        <taxon>Bacteria</taxon>
        <taxon>Bacillati</taxon>
        <taxon>Cyanobacteriota</taxon>
        <taxon>Cyanophyceae</taxon>
        <taxon>Acaryochloridales</taxon>
        <taxon>Acaryochloridaceae</taxon>
        <taxon>Acaryochloris</taxon>
        <taxon>Acaryochloris thomasi</taxon>
    </lineage>
</organism>
<dbReference type="Proteomes" id="UP000248857">
    <property type="component" value="Unassembled WGS sequence"/>
</dbReference>
<sequence>MTSEQQQQHRLILQILMGSAWADQHLEPQEVSYLQNLLQRYHLSHDSELQSLLENPVSPQQTENWIVAYLRNADEEERLILLAKIGKLLISDDDVSDSEHDLLDRYYELMDRTPHHSEAIPKLVKTLGQFVRDSIKTISELAER</sequence>
<dbReference type="SUPFAM" id="SSF158682">
    <property type="entry name" value="TerB-like"/>
    <property type="match status" value="1"/>
</dbReference>
<dbReference type="InterPro" id="IPR029024">
    <property type="entry name" value="TerB-like"/>
</dbReference>
<dbReference type="Gene3D" id="1.10.3680.10">
    <property type="entry name" value="TerB-like"/>
    <property type="match status" value="1"/>
</dbReference>
<dbReference type="RefSeq" id="WP_110985687.1">
    <property type="nucleotide sequence ID" value="NZ_CAWNWM010000004.1"/>
</dbReference>
<accession>A0A2W1JKS0</accession>
<dbReference type="OrthoDB" id="561132at2"/>
<comment type="caution">
    <text evidence="1">The sequence shown here is derived from an EMBL/GenBank/DDBJ whole genome shotgun (WGS) entry which is preliminary data.</text>
</comment>
<dbReference type="EMBL" id="PQWO01000004">
    <property type="protein sequence ID" value="PZD73978.1"/>
    <property type="molecule type" value="Genomic_DNA"/>
</dbReference>
<evidence type="ECO:0008006" key="3">
    <source>
        <dbReference type="Google" id="ProtNLM"/>
    </source>
</evidence>
<reference evidence="1 2" key="1">
    <citation type="journal article" date="2018" name="Sci. Rep.">
        <title>A novel species of the marine cyanobacterium Acaryochloris with a unique pigment content and lifestyle.</title>
        <authorList>
            <person name="Partensky F."/>
            <person name="Six C."/>
            <person name="Ratin M."/>
            <person name="Garczarek L."/>
            <person name="Vaulot D."/>
            <person name="Probert I."/>
            <person name="Calteau A."/>
            <person name="Gourvil P."/>
            <person name="Marie D."/>
            <person name="Grebert T."/>
            <person name="Bouchier C."/>
            <person name="Le Panse S."/>
            <person name="Gachenot M."/>
            <person name="Rodriguez F."/>
            <person name="Garrido J.L."/>
        </authorList>
    </citation>
    <scope>NUCLEOTIDE SEQUENCE [LARGE SCALE GENOMIC DNA]</scope>
    <source>
        <strain evidence="1 2">RCC1774</strain>
    </source>
</reference>
<dbReference type="AlphaFoldDB" id="A0A2W1JKS0"/>